<keyword evidence="2" id="KW-1185">Reference proteome</keyword>
<evidence type="ECO:0000313" key="2">
    <source>
        <dbReference type="Proteomes" id="UP001148838"/>
    </source>
</evidence>
<sequence>MQNTAITQGVGEQITILKESIHSHAPNQETVNIELVAQRLKRIATEHPEIPPAQILRTELTRVEAILRQLPDRENLKKSLCRVRRR</sequence>
<organism evidence="1 2">
    <name type="scientific">Periplaneta americana</name>
    <name type="common">American cockroach</name>
    <name type="synonym">Blatta americana</name>
    <dbReference type="NCBI Taxonomy" id="6978"/>
    <lineage>
        <taxon>Eukaryota</taxon>
        <taxon>Metazoa</taxon>
        <taxon>Ecdysozoa</taxon>
        <taxon>Arthropoda</taxon>
        <taxon>Hexapoda</taxon>
        <taxon>Insecta</taxon>
        <taxon>Pterygota</taxon>
        <taxon>Neoptera</taxon>
        <taxon>Polyneoptera</taxon>
        <taxon>Dictyoptera</taxon>
        <taxon>Blattodea</taxon>
        <taxon>Blattoidea</taxon>
        <taxon>Blattidae</taxon>
        <taxon>Blattinae</taxon>
        <taxon>Periplaneta</taxon>
    </lineage>
</organism>
<gene>
    <name evidence="1" type="ORF">ANN_13207</name>
</gene>
<protein>
    <submittedName>
        <fullName evidence="1">Uncharacterized protein</fullName>
    </submittedName>
</protein>
<comment type="caution">
    <text evidence="1">The sequence shown here is derived from an EMBL/GenBank/DDBJ whole genome shotgun (WGS) entry which is preliminary data.</text>
</comment>
<proteinExistence type="predicted"/>
<evidence type="ECO:0000313" key="1">
    <source>
        <dbReference type="EMBL" id="KAJ4446511.1"/>
    </source>
</evidence>
<dbReference type="EMBL" id="JAJSOF020000009">
    <property type="protein sequence ID" value="KAJ4446511.1"/>
    <property type="molecule type" value="Genomic_DNA"/>
</dbReference>
<name>A0ABQ8TK57_PERAM</name>
<accession>A0ABQ8TK57</accession>
<reference evidence="1 2" key="1">
    <citation type="journal article" date="2022" name="Allergy">
        <title>Genome assembly and annotation of Periplaneta americana reveal a comprehensive cockroach allergen profile.</title>
        <authorList>
            <person name="Wang L."/>
            <person name="Xiong Q."/>
            <person name="Saelim N."/>
            <person name="Wang L."/>
            <person name="Nong W."/>
            <person name="Wan A.T."/>
            <person name="Shi M."/>
            <person name="Liu X."/>
            <person name="Cao Q."/>
            <person name="Hui J.H.L."/>
            <person name="Sookrung N."/>
            <person name="Leung T.F."/>
            <person name="Tungtrongchitr A."/>
            <person name="Tsui S.K.W."/>
        </authorList>
    </citation>
    <scope>NUCLEOTIDE SEQUENCE [LARGE SCALE GENOMIC DNA]</scope>
    <source>
        <strain evidence="1">PWHHKU_190912</strain>
    </source>
</reference>
<dbReference type="Proteomes" id="UP001148838">
    <property type="component" value="Unassembled WGS sequence"/>
</dbReference>